<organism evidence="1 2">
    <name type="scientific">Armillaria gallica</name>
    <name type="common">Bulbous honey fungus</name>
    <name type="synonym">Armillaria bulbosa</name>
    <dbReference type="NCBI Taxonomy" id="47427"/>
    <lineage>
        <taxon>Eukaryota</taxon>
        <taxon>Fungi</taxon>
        <taxon>Dikarya</taxon>
        <taxon>Basidiomycota</taxon>
        <taxon>Agaricomycotina</taxon>
        <taxon>Agaricomycetes</taxon>
        <taxon>Agaricomycetidae</taxon>
        <taxon>Agaricales</taxon>
        <taxon>Marasmiineae</taxon>
        <taxon>Physalacriaceae</taxon>
        <taxon>Armillaria</taxon>
    </lineage>
</organism>
<dbReference type="Proteomes" id="UP000217790">
    <property type="component" value="Unassembled WGS sequence"/>
</dbReference>
<evidence type="ECO:0000313" key="2">
    <source>
        <dbReference type="Proteomes" id="UP000217790"/>
    </source>
</evidence>
<protein>
    <submittedName>
        <fullName evidence="1">Uncharacterized protein</fullName>
    </submittedName>
</protein>
<accession>A0A2H3CX13</accession>
<dbReference type="EMBL" id="KZ293758">
    <property type="protein sequence ID" value="PBK79846.1"/>
    <property type="molecule type" value="Genomic_DNA"/>
</dbReference>
<proteinExistence type="predicted"/>
<name>A0A2H3CX13_ARMGA</name>
<keyword evidence="2" id="KW-1185">Reference proteome</keyword>
<dbReference type="AlphaFoldDB" id="A0A2H3CX13"/>
<dbReference type="InParanoid" id="A0A2H3CX13"/>
<gene>
    <name evidence="1" type="ORF">ARMGADRAFT_100974</name>
</gene>
<sequence length="121" mass="13846">MGNIANKKCSRAPDDLPVHDSRHPYAFSLYVCFVSLKVPWKEYGTAFDFVKGVFEGEGVETAVGIDSLSAFTHTKQNHAPMPLNLRFLLRCHIHLALDLPWIVVSHYQRIHGRQKKTRRES</sequence>
<dbReference type="OrthoDB" id="3113932at2759"/>
<reference evidence="2" key="1">
    <citation type="journal article" date="2017" name="Nat. Ecol. Evol.">
        <title>Genome expansion and lineage-specific genetic innovations in the forest pathogenic fungi Armillaria.</title>
        <authorList>
            <person name="Sipos G."/>
            <person name="Prasanna A.N."/>
            <person name="Walter M.C."/>
            <person name="O'Connor E."/>
            <person name="Balint B."/>
            <person name="Krizsan K."/>
            <person name="Kiss B."/>
            <person name="Hess J."/>
            <person name="Varga T."/>
            <person name="Slot J."/>
            <person name="Riley R."/>
            <person name="Boka B."/>
            <person name="Rigling D."/>
            <person name="Barry K."/>
            <person name="Lee J."/>
            <person name="Mihaltcheva S."/>
            <person name="LaButti K."/>
            <person name="Lipzen A."/>
            <person name="Waldron R."/>
            <person name="Moloney N.M."/>
            <person name="Sperisen C."/>
            <person name="Kredics L."/>
            <person name="Vagvoelgyi C."/>
            <person name="Patrignani A."/>
            <person name="Fitzpatrick D."/>
            <person name="Nagy I."/>
            <person name="Doyle S."/>
            <person name="Anderson J.B."/>
            <person name="Grigoriev I.V."/>
            <person name="Gueldener U."/>
            <person name="Muensterkoetter M."/>
            <person name="Nagy L.G."/>
        </authorList>
    </citation>
    <scope>NUCLEOTIDE SEQUENCE [LARGE SCALE GENOMIC DNA]</scope>
    <source>
        <strain evidence="2">Ar21-2</strain>
    </source>
</reference>
<evidence type="ECO:0000313" key="1">
    <source>
        <dbReference type="EMBL" id="PBK79846.1"/>
    </source>
</evidence>